<name>A0ABW4W7S3_9HYPH</name>
<feature type="domain" description="Peptidase M20 dimerisation" evidence="2">
    <location>
        <begin position="192"/>
        <end position="284"/>
    </location>
</feature>
<comment type="caution">
    <text evidence="3">The sequence shown here is derived from an EMBL/GenBank/DDBJ whole genome shotgun (WGS) entry which is preliminary data.</text>
</comment>
<keyword evidence="4" id="KW-1185">Reference proteome</keyword>
<dbReference type="CDD" id="cd05666">
    <property type="entry name" value="M20_Acy1-like"/>
    <property type="match status" value="1"/>
</dbReference>
<dbReference type="Pfam" id="PF07687">
    <property type="entry name" value="M20_dimer"/>
    <property type="match status" value="1"/>
</dbReference>
<evidence type="ECO:0000259" key="2">
    <source>
        <dbReference type="Pfam" id="PF07687"/>
    </source>
</evidence>
<dbReference type="SUPFAM" id="SSF55031">
    <property type="entry name" value="Bacterial exopeptidase dimerisation domain"/>
    <property type="match status" value="1"/>
</dbReference>
<evidence type="ECO:0000313" key="4">
    <source>
        <dbReference type="Proteomes" id="UP001597349"/>
    </source>
</evidence>
<accession>A0ABW4W7S3</accession>
<dbReference type="RefSeq" id="WP_379016869.1">
    <property type="nucleotide sequence ID" value="NZ_JBHUGY010000003.1"/>
</dbReference>
<dbReference type="InterPro" id="IPR036264">
    <property type="entry name" value="Bact_exopeptidase_dim_dom"/>
</dbReference>
<dbReference type="NCBIfam" id="TIGR01891">
    <property type="entry name" value="amidohydrolases"/>
    <property type="match status" value="1"/>
</dbReference>
<keyword evidence="1" id="KW-0378">Hydrolase</keyword>
<dbReference type="Gene3D" id="3.40.630.10">
    <property type="entry name" value="Zn peptidases"/>
    <property type="match status" value="1"/>
</dbReference>
<dbReference type="InterPro" id="IPR011650">
    <property type="entry name" value="Peptidase_M20_dimer"/>
</dbReference>
<dbReference type="EMBL" id="JBHUGY010000003">
    <property type="protein sequence ID" value="MFD2052068.1"/>
    <property type="molecule type" value="Genomic_DNA"/>
</dbReference>
<reference evidence="4" key="1">
    <citation type="journal article" date="2019" name="Int. J. Syst. Evol. Microbiol.">
        <title>The Global Catalogue of Microorganisms (GCM) 10K type strain sequencing project: providing services to taxonomists for standard genome sequencing and annotation.</title>
        <authorList>
            <consortium name="The Broad Institute Genomics Platform"/>
            <consortium name="The Broad Institute Genome Sequencing Center for Infectious Disease"/>
            <person name="Wu L."/>
            <person name="Ma J."/>
        </authorList>
    </citation>
    <scope>NUCLEOTIDE SEQUENCE [LARGE SCALE GENOMIC DNA]</scope>
    <source>
        <strain evidence="4">CGMCC 1.16226</strain>
    </source>
</reference>
<dbReference type="SUPFAM" id="SSF53187">
    <property type="entry name" value="Zn-dependent exopeptidases"/>
    <property type="match status" value="1"/>
</dbReference>
<gene>
    <name evidence="3" type="ORF">ACFSQT_02645</name>
</gene>
<evidence type="ECO:0000256" key="1">
    <source>
        <dbReference type="ARBA" id="ARBA00022801"/>
    </source>
</evidence>
<dbReference type="PIRSF" id="PIRSF005962">
    <property type="entry name" value="Pept_M20D_amidohydro"/>
    <property type="match status" value="1"/>
</dbReference>
<sequence length="390" mass="41580">MPIVNRVADLQPDIIGWRRDLHQHPELLYDVQRTAAFVADRLREFGCDQVVEGIGRTGVVGVVKGQLTSGLEAPPSIGLRADMDALPIPEATGLPYASTVPGKMHACGHDGHTAMLLGAARYLAETRNFVGNAVLIFQPAEEEEAGAAAMIKDGLMERFSISEVFGMHNWPGMAIGTFGIRSGPMMAAYDALEINIEGRGGHASTPQDCIDPVLVGAQLITALQQIVARNIDPLEAAGVSITEFHAGTMPGVIPQSAVLRGSIRSLSPEVHQLIKTRLADIVAAASQMSGAKLELAFTGGSPVTFNHAEQTEFARSIARKVAGDANVSENRPVMGAEDFAYMLEARPGAYILCGNGDSAGLHHPAYDFNDDAILYGTSYWIRLVETKLAA</sequence>
<dbReference type="Pfam" id="PF01546">
    <property type="entry name" value="Peptidase_M20"/>
    <property type="match status" value="1"/>
</dbReference>
<dbReference type="Gene3D" id="3.30.70.360">
    <property type="match status" value="1"/>
</dbReference>
<dbReference type="InterPro" id="IPR002933">
    <property type="entry name" value="Peptidase_M20"/>
</dbReference>
<dbReference type="PANTHER" id="PTHR11014:SF63">
    <property type="entry name" value="METALLOPEPTIDASE, PUTATIVE (AFU_ORTHOLOGUE AFUA_6G09600)-RELATED"/>
    <property type="match status" value="1"/>
</dbReference>
<proteinExistence type="predicted"/>
<organism evidence="3 4">
    <name type="scientific">Mesorhizobium calcicola</name>
    <dbReference type="NCBI Taxonomy" id="1300310"/>
    <lineage>
        <taxon>Bacteria</taxon>
        <taxon>Pseudomonadati</taxon>
        <taxon>Pseudomonadota</taxon>
        <taxon>Alphaproteobacteria</taxon>
        <taxon>Hyphomicrobiales</taxon>
        <taxon>Phyllobacteriaceae</taxon>
        <taxon>Mesorhizobium</taxon>
    </lineage>
</organism>
<dbReference type="InterPro" id="IPR017439">
    <property type="entry name" value="Amidohydrolase"/>
</dbReference>
<evidence type="ECO:0000313" key="3">
    <source>
        <dbReference type="EMBL" id="MFD2052068.1"/>
    </source>
</evidence>
<protein>
    <submittedName>
        <fullName evidence="3">M20 aminoacylase family protein</fullName>
    </submittedName>
</protein>
<dbReference type="Proteomes" id="UP001597349">
    <property type="component" value="Unassembled WGS sequence"/>
</dbReference>
<dbReference type="PANTHER" id="PTHR11014">
    <property type="entry name" value="PEPTIDASE M20 FAMILY MEMBER"/>
    <property type="match status" value="1"/>
</dbReference>